<dbReference type="PANTHER" id="PTHR21310">
    <property type="entry name" value="AMINOGLYCOSIDE PHOSPHOTRANSFERASE-RELATED-RELATED"/>
    <property type="match status" value="1"/>
</dbReference>
<dbReference type="InterPro" id="IPR051678">
    <property type="entry name" value="AGP_Transferase"/>
</dbReference>
<gene>
    <name evidence="2" type="ORF">CC85DRAFT_160543</name>
</gene>
<feature type="region of interest" description="Disordered" evidence="1">
    <location>
        <begin position="61"/>
        <end position="94"/>
    </location>
</feature>
<dbReference type="OrthoDB" id="2564497at2759"/>
<dbReference type="EMBL" id="KQ087239">
    <property type="protein sequence ID" value="KLT40193.1"/>
    <property type="molecule type" value="Genomic_DNA"/>
</dbReference>
<dbReference type="PANTHER" id="PTHR21310:SF15">
    <property type="entry name" value="AMINOGLYCOSIDE PHOSPHOTRANSFERASE DOMAIN-CONTAINING PROTEIN"/>
    <property type="match status" value="1"/>
</dbReference>
<feature type="compositionally biased region" description="Polar residues" evidence="1">
    <location>
        <begin position="66"/>
        <end position="78"/>
    </location>
</feature>
<organism evidence="2 3">
    <name type="scientific">Cutaneotrichosporon oleaginosum</name>
    <dbReference type="NCBI Taxonomy" id="879819"/>
    <lineage>
        <taxon>Eukaryota</taxon>
        <taxon>Fungi</taxon>
        <taxon>Dikarya</taxon>
        <taxon>Basidiomycota</taxon>
        <taxon>Agaricomycotina</taxon>
        <taxon>Tremellomycetes</taxon>
        <taxon>Trichosporonales</taxon>
        <taxon>Trichosporonaceae</taxon>
        <taxon>Cutaneotrichosporon</taxon>
    </lineage>
</organism>
<feature type="region of interest" description="Disordered" evidence="1">
    <location>
        <begin position="1"/>
        <end position="23"/>
    </location>
</feature>
<dbReference type="Proteomes" id="UP000053611">
    <property type="component" value="Unassembled WGS sequence"/>
</dbReference>
<dbReference type="SUPFAM" id="SSF56112">
    <property type="entry name" value="Protein kinase-like (PK-like)"/>
    <property type="match status" value="1"/>
</dbReference>
<feature type="compositionally biased region" description="Low complexity" evidence="1">
    <location>
        <begin position="642"/>
        <end position="658"/>
    </location>
</feature>
<keyword evidence="3" id="KW-1185">Reference proteome</keyword>
<dbReference type="RefSeq" id="XP_018276684.1">
    <property type="nucleotide sequence ID" value="XM_018419646.1"/>
</dbReference>
<sequence length="758" mass="82409">MGSRLKERKCQPISRQPHDSTRPNSVNILLSFSHLPTLPLPRSLTLSPIITCHAHSRDLVPPSPHSALSQVANSSPPESRTAGGLSARSTPCPSTTHACCFPRRGRSCKDNHPFFGLIAQIVDAPIVADALALRPEATSASLELPTIPEYMKEYRGHIKWMGYRNIALTLTFNDGVRWLARVRLNDIYTPAVRRSIMLSEYATLTALQEALGKLVPRVWLPPQDSSNDFTYMFMEFVEGKSLHAFFDAQAIHQMAPPVKAAVGDYADIMIKLAKRSFTGVGSLYPTQPSGFTVGPVLSDIRGSVPTIGPFRISQDLHLARIDHYLNMVQVTPLRPPELAGNPVRILRYLVALELRDLVRGCAEMAREGATYIKHTDDAAHNMLGVDGRINAIIDWEMALIVPFADAFSAPLAFLPLDETTLEQNGLTKAEEALVSELEGRGRPDIANAVRGGRKYHCLLRLVDGPAIPGAAGGITLGSIWGTRLAFQGLEAGEKPASLEDWYADALAQYANEPGLEATIDGLVHWTTLNVDLTTAACNEVEDHMLTLRELLNSATTESPNTIAIEREIRGIIKAVKQAKRAANAASRFAADCRAAVGPAQKASAKVHASHEHGFRKIVQSFGHMLHPRKKDKKDRNTELWRVRSSSPSRVHSAPVSAPGSRRGSADVTAALLYSTNSGSSSRRGSLADGFRRVSSRTLDDIAHRLEAAADRADKAVRDAETMSKKGMAVVAGARDKVPQADGLLTGEWDTGYSSALSD</sequence>
<dbReference type="GeneID" id="28980249"/>
<evidence type="ECO:0000313" key="3">
    <source>
        <dbReference type="Proteomes" id="UP000053611"/>
    </source>
</evidence>
<feature type="compositionally biased region" description="Basic and acidic residues" evidence="1">
    <location>
        <begin position="1"/>
        <end position="21"/>
    </location>
</feature>
<dbReference type="AlphaFoldDB" id="A0A0J0XGK0"/>
<feature type="region of interest" description="Disordered" evidence="1">
    <location>
        <begin position="626"/>
        <end position="662"/>
    </location>
</feature>
<dbReference type="InterPro" id="IPR011009">
    <property type="entry name" value="Kinase-like_dom_sf"/>
</dbReference>
<accession>A0A0J0XGK0</accession>
<reference evidence="2 3" key="1">
    <citation type="submission" date="2015-03" db="EMBL/GenBank/DDBJ databases">
        <title>Genomics and transcriptomics of the oil-accumulating basidiomycete yeast T. oleaginosus allow insights into substrate utilization and the diverse evolutionary trajectories of mating systems in fungi.</title>
        <authorList>
            <consortium name="DOE Joint Genome Institute"/>
            <person name="Kourist R."/>
            <person name="Kracht O."/>
            <person name="Bracharz F."/>
            <person name="Lipzen A."/>
            <person name="Nolan M."/>
            <person name="Ohm R."/>
            <person name="Grigoriev I."/>
            <person name="Sun S."/>
            <person name="Heitman J."/>
            <person name="Bruck T."/>
            <person name="Nowrousian M."/>
        </authorList>
    </citation>
    <scope>NUCLEOTIDE SEQUENCE [LARGE SCALE GENOMIC DNA]</scope>
    <source>
        <strain evidence="2 3">IBC0246</strain>
    </source>
</reference>
<dbReference type="STRING" id="879819.A0A0J0XGK0"/>
<name>A0A0J0XGK0_9TREE</name>
<proteinExistence type="predicted"/>
<protein>
    <submittedName>
        <fullName evidence="2">Uncharacterized protein</fullName>
    </submittedName>
</protein>
<evidence type="ECO:0000256" key="1">
    <source>
        <dbReference type="SAM" id="MobiDB-lite"/>
    </source>
</evidence>
<evidence type="ECO:0000313" key="2">
    <source>
        <dbReference type="EMBL" id="KLT40193.1"/>
    </source>
</evidence>